<dbReference type="InterPro" id="IPR016024">
    <property type="entry name" value="ARM-type_fold"/>
</dbReference>
<proteinExistence type="predicted"/>
<reference evidence="1" key="1">
    <citation type="submission" date="2016-10" db="EMBL/GenBank/DDBJ databases">
        <authorList>
            <person name="Benchimol M."/>
            <person name="Almeida L.G."/>
            <person name="Vasconcelos A.T."/>
            <person name="Perreira-Neves A."/>
            <person name="Rosa I.A."/>
            <person name="Tasca T."/>
            <person name="Bogo M.R."/>
            <person name="de Souza W."/>
        </authorList>
    </citation>
    <scope>NUCLEOTIDE SEQUENCE [LARGE SCALE GENOMIC DNA]</scope>
    <source>
        <strain evidence="1">K</strain>
    </source>
</reference>
<evidence type="ECO:0000313" key="1">
    <source>
        <dbReference type="EMBL" id="OHT02682.1"/>
    </source>
</evidence>
<protein>
    <recommendedName>
        <fullName evidence="3">Importin N-terminal domain-containing protein</fullName>
    </recommendedName>
</protein>
<dbReference type="InterPro" id="IPR011989">
    <property type="entry name" value="ARM-like"/>
</dbReference>
<dbReference type="OrthoDB" id="7862313at2759"/>
<dbReference type="SUPFAM" id="SSF48371">
    <property type="entry name" value="ARM repeat"/>
    <property type="match status" value="1"/>
</dbReference>
<gene>
    <name evidence="1" type="ORF">TRFO_30181</name>
</gene>
<evidence type="ECO:0000313" key="2">
    <source>
        <dbReference type="Proteomes" id="UP000179807"/>
    </source>
</evidence>
<dbReference type="Gene3D" id="1.25.10.10">
    <property type="entry name" value="Leucine-rich Repeat Variant"/>
    <property type="match status" value="2"/>
</dbReference>
<keyword evidence="2" id="KW-1185">Reference proteome</keyword>
<sequence>MDLPQQLVSIAHFFTSQTPPDQESINNATNQLLEMFKLPQTIFVCFDLLVSTQEFPMKMFLATCLNQILNDRDKWLHYQQSEESEKIKNIFIQILSNEANPTVFNNILHSAKSILSIEGHSWPEFITLIQQFAANPASYLAALRMSNSLVDAATEELVINLWELFCNLSLQGLTISNEDIILESSHLIAHLFNFASEKEDNLPQLFMALFQTFATLMANDSSICGNIIDDFDSIAQQYSFPNTPEIIQMFVSVIMNQNFDIDNRCLSLISAINFFISDVSNDMDELLPSLVEVILATSVNSFLEDTCSEYQENMNIVQESLSHLLEISNAKVIYSVVQTKSTGGNSPAEIATYANCLTAFANMRPDLLIPDISLCIKFGFACVETPHHCIQEYGFDLFASLFTRKSDAYYGIQKQFFETTFKVFGIDHHLLILKALNSISEYLDIIEIDSEFIGPVLTTLCQIFEKIKNTKIIDREKILSTVIDCFISLTKSLETDIVPYLPQLAPLVISATLCQNPEEMIIKASGIECLGYIIRFNPQLPEIEAIIQRFVECIQSGDNILTASGFQAIRQVVAIKLPQVAPVLPVAFEVAHNILQTEMALFDDEDKEELNEYMLDLWKSTMSFISKVAKTIPESLPNVINVLKTDLINIIENEVKEDLQSAAIRTTATLIKLIPTEIPSFLERIIEELINTSGSKVAIVYIQVISEFIENSQQVPVPQNIIECCNELCLQGIRRELSFQDDEKGYLNYDIDFGSSLYYYFKIIAGTAPQLFPMNEFLKCAQIILSKGENLERCEVISVFTEVYISSFNTIPSLMKKKIIRDIFVQTLPLCDCYSTPDPIAAVKAVVEREPDLLKQYLPNIMGFIDQLLATEYEDQFAYYMTMEYTVSLLFSLFRVVFKEQFDVQKYLMKMLSFLPEIVENKGVQIYSKLVSLCGELPHIMSHFSPEIIRVFSQTFALKDKEWNKLNLPVDVAKSASVILLNLLGAMQQGSEILAVSLPDQQSRQRYEQRIGYFISINIE</sequence>
<dbReference type="RefSeq" id="XP_068355818.1">
    <property type="nucleotide sequence ID" value="XM_068507198.1"/>
</dbReference>
<dbReference type="GeneID" id="94841902"/>
<organism evidence="1 2">
    <name type="scientific">Tritrichomonas foetus</name>
    <dbReference type="NCBI Taxonomy" id="1144522"/>
    <lineage>
        <taxon>Eukaryota</taxon>
        <taxon>Metamonada</taxon>
        <taxon>Parabasalia</taxon>
        <taxon>Tritrichomonadida</taxon>
        <taxon>Tritrichomonadidae</taxon>
        <taxon>Tritrichomonas</taxon>
    </lineage>
</organism>
<comment type="caution">
    <text evidence="1">The sequence shown here is derived from an EMBL/GenBank/DDBJ whole genome shotgun (WGS) entry which is preliminary data.</text>
</comment>
<dbReference type="AlphaFoldDB" id="A0A1J4JVD1"/>
<name>A0A1J4JVD1_9EUKA</name>
<evidence type="ECO:0008006" key="3">
    <source>
        <dbReference type="Google" id="ProtNLM"/>
    </source>
</evidence>
<dbReference type="VEuPathDB" id="TrichDB:TRFO_30181"/>
<dbReference type="EMBL" id="MLAK01000858">
    <property type="protein sequence ID" value="OHT02682.1"/>
    <property type="molecule type" value="Genomic_DNA"/>
</dbReference>
<accession>A0A1J4JVD1</accession>
<dbReference type="Proteomes" id="UP000179807">
    <property type="component" value="Unassembled WGS sequence"/>
</dbReference>